<proteinExistence type="predicted"/>
<evidence type="ECO:0000313" key="1">
    <source>
        <dbReference type="EMBL" id="JAH42960.1"/>
    </source>
</evidence>
<dbReference type="AlphaFoldDB" id="A0A0E9SQL6"/>
<reference evidence="1" key="1">
    <citation type="submission" date="2014-11" db="EMBL/GenBank/DDBJ databases">
        <authorList>
            <person name="Amaro Gonzalez C."/>
        </authorList>
    </citation>
    <scope>NUCLEOTIDE SEQUENCE</scope>
</reference>
<protein>
    <submittedName>
        <fullName evidence="1">Uncharacterized protein</fullName>
    </submittedName>
</protein>
<organism evidence="1">
    <name type="scientific">Anguilla anguilla</name>
    <name type="common">European freshwater eel</name>
    <name type="synonym">Muraena anguilla</name>
    <dbReference type="NCBI Taxonomy" id="7936"/>
    <lineage>
        <taxon>Eukaryota</taxon>
        <taxon>Metazoa</taxon>
        <taxon>Chordata</taxon>
        <taxon>Craniata</taxon>
        <taxon>Vertebrata</taxon>
        <taxon>Euteleostomi</taxon>
        <taxon>Actinopterygii</taxon>
        <taxon>Neopterygii</taxon>
        <taxon>Teleostei</taxon>
        <taxon>Anguilliformes</taxon>
        <taxon>Anguillidae</taxon>
        <taxon>Anguilla</taxon>
    </lineage>
</organism>
<sequence>MVTTNQENSQCPIQCDAHFG</sequence>
<name>A0A0E9SQL6_ANGAN</name>
<accession>A0A0E9SQL6</accession>
<dbReference type="EMBL" id="GBXM01065617">
    <property type="protein sequence ID" value="JAH42960.1"/>
    <property type="molecule type" value="Transcribed_RNA"/>
</dbReference>
<reference evidence="1" key="2">
    <citation type="journal article" date="2015" name="Fish Shellfish Immunol.">
        <title>Early steps in the European eel (Anguilla anguilla)-Vibrio vulnificus interaction in the gills: Role of the RtxA13 toxin.</title>
        <authorList>
            <person name="Callol A."/>
            <person name="Pajuelo D."/>
            <person name="Ebbesson L."/>
            <person name="Teles M."/>
            <person name="MacKenzie S."/>
            <person name="Amaro C."/>
        </authorList>
    </citation>
    <scope>NUCLEOTIDE SEQUENCE</scope>
</reference>